<dbReference type="RefSeq" id="WP_231946490.1">
    <property type="nucleotide sequence ID" value="NZ_LT629688.1"/>
</dbReference>
<accession>A0A1G6U1K9</accession>
<keyword evidence="2" id="KW-0479">Metal-binding</keyword>
<evidence type="ECO:0000256" key="6">
    <source>
        <dbReference type="RuleBase" id="RU003983"/>
    </source>
</evidence>
<dbReference type="GO" id="GO:0046872">
    <property type="term" value="F:metal ion binding"/>
    <property type="evidence" value="ECO:0007669"/>
    <property type="project" value="UniProtKB-KW"/>
</dbReference>
<dbReference type="PANTHER" id="PTHR34978">
    <property type="entry name" value="POSSIBLE SENSOR-TRANSDUCER PROTEIN BLAR"/>
    <property type="match status" value="1"/>
</dbReference>
<dbReference type="Proteomes" id="UP000198546">
    <property type="component" value="Chromosome i"/>
</dbReference>
<dbReference type="GO" id="GO:0006508">
    <property type="term" value="P:proteolysis"/>
    <property type="evidence" value="ECO:0007669"/>
    <property type="project" value="UniProtKB-KW"/>
</dbReference>
<feature type="transmembrane region" description="Helical" evidence="7">
    <location>
        <begin position="43"/>
        <end position="67"/>
    </location>
</feature>
<dbReference type="CDD" id="cd07326">
    <property type="entry name" value="M56_BlaR1_MecR1_like"/>
    <property type="match status" value="1"/>
</dbReference>
<dbReference type="STRING" id="675864.SAMN04489747_0752"/>
<evidence type="ECO:0000256" key="4">
    <source>
        <dbReference type="ARBA" id="ARBA00022833"/>
    </source>
</evidence>
<dbReference type="GO" id="GO:0004222">
    <property type="term" value="F:metalloendopeptidase activity"/>
    <property type="evidence" value="ECO:0007669"/>
    <property type="project" value="InterPro"/>
</dbReference>
<proteinExistence type="inferred from homology"/>
<protein>
    <submittedName>
        <fullName evidence="9">Peptidase family M48</fullName>
    </submittedName>
</protein>
<dbReference type="Pfam" id="PF01435">
    <property type="entry name" value="Peptidase_M48"/>
    <property type="match status" value="1"/>
</dbReference>
<evidence type="ECO:0000256" key="7">
    <source>
        <dbReference type="SAM" id="Phobius"/>
    </source>
</evidence>
<keyword evidence="7" id="KW-0472">Membrane</keyword>
<feature type="transmembrane region" description="Helical" evidence="7">
    <location>
        <begin position="79"/>
        <end position="102"/>
    </location>
</feature>
<sequence length="300" mass="31591">MSPLAGVLTGPLLACLALVLVAPGPQWVRRWTFLHAVPRPATVLWQAGTVSALVAAVGAGVVTAWQLSVIGAGHPLLTAVMALALLFSLNVVVRLVWGVVVVTRQTAQRRARHRRSVDLLATVAPAGALEPGVDASGVRVLAEAMPMAYCLPGVRGSRLVVSTGTLEQLEPSELAAVLAHERAHLRARHDVVLDWFASVHRAFPLLVRSDVALDECRLLVEMLADDVARREVGSVPVARALVRMAGSPVPNAALGAGEVAVLERVRRLSDPRERPVLAAAVYALAVGLVALPVAGLLVLL</sequence>
<gene>
    <name evidence="9" type="ORF">SAMN04489747_0752</name>
</gene>
<evidence type="ECO:0000259" key="8">
    <source>
        <dbReference type="Pfam" id="PF01435"/>
    </source>
</evidence>
<feature type="transmembrane region" description="Helical" evidence="7">
    <location>
        <begin position="276"/>
        <end position="299"/>
    </location>
</feature>
<comment type="similarity">
    <text evidence="6">Belongs to the peptidase M48 family.</text>
</comment>
<evidence type="ECO:0000313" key="10">
    <source>
        <dbReference type="Proteomes" id="UP000198546"/>
    </source>
</evidence>
<dbReference type="EMBL" id="LT629688">
    <property type="protein sequence ID" value="SDD34435.1"/>
    <property type="molecule type" value="Genomic_DNA"/>
</dbReference>
<feature type="domain" description="Peptidase M48" evidence="8">
    <location>
        <begin position="142"/>
        <end position="203"/>
    </location>
</feature>
<dbReference type="AlphaFoldDB" id="A0A1G6U1K9"/>
<dbReference type="PANTHER" id="PTHR34978:SF3">
    <property type="entry name" value="SLR0241 PROTEIN"/>
    <property type="match status" value="1"/>
</dbReference>
<dbReference type="InterPro" id="IPR001915">
    <property type="entry name" value="Peptidase_M48"/>
</dbReference>
<evidence type="ECO:0000256" key="1">
    <source>
        <dbReference type="ARBA" id="ARBA00022670"/>
    </source>
</evidence>
<keyword evidence="10" id="KW-1185">Reference proteome</keyword>
<evidence type="ECO:0000313" key="9">
    <source>
        <dbReference type="EMBL" id="SDD34435.1"/>
    </source>
</evidence>
<keyword evidence="3 6" id="KW-0378">Hydrolase</keyword>
<keyword evidence="1 6" id="KW-0645">Protease</keyword>
<comment type="cofactor">
    <cofactor evidence="6">
        <name>Zn(2+)</name>
        <dbReference type="ChEBI" id="CHEBI:29105"/>
    </cofactor>
    <text evidence="6">Binds 1 zinc ion per subunit.</text>
</comment>
<dbReference type="InterPro" id="IPR052173">
    <property type="entry name" value="Beta-lactam_resp_regulator"/>
</dbReference>
<dbReference type="Gene3D" id="3.30.2010.10">
    <property type="entry name" value="Metalloproteases ('zincins'), catalytic domain"/>
    <property type="match status" value="1"/>
</dbReference>
<evidence type="ECO:0000256" key="2">
    <source>
        <dbReference type="ARBA" id="ARBA00022723"/>
    </source>
</evidence>
<name>A0A1G6U1K9_9ACTN</name>
<keyword evidence="7" id="KW-1133">Transmembrane helix</keyword>
<feature type="transmembrane region" description="Helical" evidence="7">
    <location>
        <begin position="6"/>
        <end position="22"/>
    </location>
</feature>
<keyword evidence="4 6" id="KW-0862">Zinc</keyword>
<evidence type="ECO:0000256" key="3">
    <source>
        <dbReference type="ARBA" id="ARBA00022801"/>
    </source>
</evidence>
<keyword evidence="5 6" id="KW-0482">Metalloprotease</keyword>
<evidence type="ECO:0000256" key="5">
    <source>
        <dbReference type="ARBA" id="ARBA00023049"/>
    </source>
</evidence>
<keyword evidence="7" id="KW-0812">Transmembrane</keyword>
<organism evidence="9 10">
    <name type="scientific">Auraticoccus monumenti</name>
    <dbReference type="NCBI Taxonomy" id="675864"/>
    <lineage>
        <taxon>Bacteria</taxon>
        <taxon>Bacillati</taxon>
        <taxon>Actinomycetota</taxon>
        <taxon>Actinomycetes</taxon>
        <taxon>Propionibacteriales</taxon>
        <taxon>Propionibacteriaceae</taxon>
        <taxon>Auraticoccus</taxon>
    </lineage>
</organism>
<reference evidence="9 10" key="1">
    <citation type="submission" date="2016-10" db="EMBL/GenBank/DDBJ databases">
        <authorList>
            <person name="de Groot N.N."/>
        </authorList>
    </citation>
    <scope>NUCLEOTIDE SEQUENCE [LARGE SCALE GENOMIC DNA]</scope>
    <source>
        <strain evidence="9 10">MON 2.2</strain>
    </source>
</reference>